<gene>
    <name evidence="4" type="primary">yrdC</name>
    <name evidence="4" type="ORF">LSUB1_G000660</name>
</gene>
<comment type="caution">
    <text evidence="4">The sequence shown here is derived from an EMBL/GenBank/DDBJ whole genome shotgun (WGS) entry which is preliminary data.</text>
</comment>
<dbReference type="InterPro" id="IPR050272">
    <property type="entry name" value="Isochorismatase-like_hydrls"/>
</dbReference>
<proteinExistence type="inferred from homology"/>
<feature type="domain" description="Isochorismatase-like" evidence="3">
    <location>
        <begin position="7"/>
        <end position="202"/>
    </location>
</feature>
<evidence type="ECO:0000313" key="4">
    <source>
        <dbReference type="EMBL" id="TVY42596.1"/>
    </source>
</evidence>
<dbReference type="PANTHER" id="PTHR43540">
    <property type="entry name" value="PEROXYUREIDOACRYLATE/UREIDOACRYLATE AMIDOHYDROLASE-RELATED"/>
    <property type="match status" value="1"/>
</dbReference>
<comment type="similarity">
    <text evidence="1">Belongs to the isochorismatase family.</text>
</comment>
<dbReference type="PANTHER" id="PTHR43540:SF1">
    <property type="entry name" value="ISOCHORISMATASE HYDROLASE"/>
    <property type="match status" value="1"/>
</dbReference>
<evidence type="ECO:0000256" key="2">
    <source>
        <dbReference type="ARBA" id="ARBA00022801"/>
    </source>
</evidence>
<accession>A0A8H8RVF0</accession>
<dbReference type="Pfam" id="PF00857">
    <property type="entry name" value="Isochorismatase"/>
    <property type="match status" value="1"/>
</dbReference>
<keyword evidence="5" id="KW-1185">Reference proteome</keyword>
<protein>
    <submittedName>
        <fullName evidence="4">Putative isochorismatase family protein</fullName>
    </submittedName>
</protein>
<sequence>MSKQHRTALLVIDIQDAFLEPTFHIWGPSRSNPDFEVNAASLINSYRHLVAKSESAIHKIIHVRHASKSSTSPLWPAASGFKFQVFATPKEEELVITKNVNSAFIGTNLEEVLKVHFGGAPGTLFIIGLSTDHCVSTSTRMAGNLGVCDAPDGEKGEVVLVGDATAAWAKGVGEEFLDAETLHKAHIQSLQNEFATIRGTEDVRRAWEKWVADS</sequence>
<evidence type="ECO:0000313" key="5">
    <source>
        <dbReference type="Proteomes" id="UP000462212"/>
    </source>
</evidence>
<dbReference type="AlphaFoldDB" id="A0A8H8RVF0"/>
<evidence type="ECO:0000256" key="1">
    <source>
        <dbReference type="ARBA" id="ARBA00006336"/>
    </source>
</evidence>
<dbReference type="OrthoDB" id="245563at2759"/>
<evidence type="ECO:0000259" key="3">
    <source>
        <dbReference type="Pfam" id="PF00857"/>
    </source>
</evidence>
<dbReference type="InterPro" id="IPR000868">
    <property type="entry name" value="Isochorismatase-like_dom"/>
</dbReference>
<keyword evidence="2" id="KW-0378">Hydrolase</keyword>
<name>A0A8H8RVF0_9HELO</name>
<reference evidence="4 5" key="1">
    <citation type="submission" date="2018-05" db="EMBL/GenBank/DDBJ databases">
        <title>Genome sequencing and assembly of the regulated plant pathogen Lachnellula willkommii and related sister species for the development of diagnostic species identification markers.</title>
        <authorList>
            <person name="Giroux E."/>
            <person name="Bilodeau G."/>
        </authorList>
    </citation>
    <scope>NUCLEOTIDE SEQUENCE [LARGE SCALE GENOMIC DNA]</scope>
    <source>
        <strain evidence="4 5">CBS 197.66</strain>
    </source>
</reference>
<dbReference type="SUPFAM" id="SSF52499">
    <property type="entry name" value="Isochorismatase-like hydrolases"/>
    <property type="match status" value="1"/>
</dbReference>
<dbReference type="InterPro" id="IPR036380">
    <property type="entry name" value="Isochorismatase-like_sf"/>
</dbReference>
<organism evidence="4 5">
    <name type="scientific">Lachnellula subtilissima</name>
    <dbReference type="NCBI Taxonomy" id="602034"/>
    <lineage>
        <taxon>Eukaryota</taxon>
        <taxon>Fungi</taxon>
        <taxon>Dikarya</taxon>
        <taxon>Ascomycota</taxon>
        <taxon>Pezizomycotina</taxon>
        <taxon>Leotiomycetes</taxon>
        <taxon>Helotiales</taxon>
        <taxon>Lachnaceae</taxon>
        <taxon>Lachnellula</taxon>
    </lineage>
</organism>
<dbReference type="Proteomes" id="UP000462212">
    <property type="component" value="Unassembled WGS sequence"/>
</dbReference>
<dbReference type="Gene3D" id="3.40.50.850">
    <property type="entry name" value="Isochorismatase-like"/>
    <property type="match status" value="1"/>
</dbReference>
<dbReference type="GO" id="GO:0016787">
    <property type="term" value="F:hydrolase activity"/>
    <property type="evidence" value="ECO:0007669"/>
    <property type="project" value="UniProtKB-KW"/>
</dbReference>
<dbReference type="EMBL" id="QGMJ01000092">
    <property type="protein sequence ID" value="TVY42596.1"/>
    <property type="molecule type" value="Genomic_DNA"/>
</dbReference>